<organism evidence="2 3">
    <name type="scientific">Pleurodeles waltl</name>
    <name type="common">Iberian ribbed newt</name>
    <dbReference type="NCBI Taxonomy" id="8319"/>
    <lineage>
        <taxon>Eukaryota</taxon>
        <taxon>Metazoa</taxon>
        <taxon>Chordata</taxon>
        <taxon>Craniata</taxon>
        <taxon>Vertebrata</taxon>
        <taxon>Euteleostomi</taxon>
        <taxon>Amphibia</taxon>
        <taxon>Batrachia</taxon>
        <taxon>Caudata</taxon>
        <taxon>Salamandroidea</taxon>
        <taxon>Salamandridae</taxon>
        <taxon>Pleurodelinae</taxon>
        <taxon>Pleurodeles</taxon>
    </lineage>
</organism>
<dbReference type="Proteomes" id="UP001066276">
    <property type="component" value="Chromosome 8"/>
</dbReference>
<feature type="compositionally biased region" description="Basic residues" evidence="1">
    <location>
        <begin position="1"/>
        <end position="10"/>
    </location>
</feature>
<keyword evidence="3" id="KW-1185">Reference proteome</keyword>
<proteinExistence type="predicted"/>
<evidence type="ECO:0000313" key="3">
    <source>
        <dbReference type="Proteomes" id="UP001066276"/>
    </source>
</evidence>
<evidence type="ECO:0000313" key="2">
    <source>
        <dbReference type="EMBL" id="KAJ1112591.1"/>
    </source>
</evidence>
<accession>A0AAV7N9B7</accession>
<reference evidence="2" key="1">
    <citation type="journal article" date="2022" name="bioRxiv">
        <title>Sequencing and chromosome-scale assembly of the giantPleurodeles waltlgenome.</title>
        <authorList>
            <person name="Brown T."/>
            <person name="Elewa A."/>
            <person name="Iarovenko S."/>
            <person name="Subramanian E."/>
            <person name="Araus A.J."/>
            <person name="Petzold A."/>
            <person name="Susuki M."/>
            <person name="Suzuki K.-i.T."/>
            <person name="Hayashi T."/>
            <person name="Toyoda A."/>
            <person name="Oliveira C."/>
            <person name="Osipova E."/>
            <person name="Leigh N.D."/>
            <person name="Simon A."/>
            <person name="Yun M.H."/>
        </authorList>
    </citation>
    <scope>NUCLEOTIDE SEQUENCE</scope>
    <source>
        <strain evidence="2">20211129_DDA</strain>
        <tissue evidence="2">Liver</tissue>
    </source>
</reference>
<gene>
    <name evidence="2" type="ORF">NDU88_000853</name>
</gene>
<protein>
    <submittedName>
        <fullName evidence="2">Uncharacterized protein</fullName>
    </submittedName>
</protein>
<dbReference type="AlphaFoldDB" id="A0AAV7N9B7"/>
<sequence length="140" mass="14813">MRSRISKHERRAGGAISMLETSPRGHYSNESRAAGLRGQGPGRPPRRGGSQGRARRRPPWSCPDHETARWGPGVPAGPSAPRALTSSRGGGEALGAEGARGMEADPGGPRYRETLRPGPSARPSRHTGPLRQGASTIRLI</sequence>
<feature type="region of interest" description="Disordered" evidence="1">
    <location>
        <begin position="1"/>
        <end position="140"/>
    </location>
</feature>
<name>A0AAV7N9B7_PLEWA</name>
<dbReference type="EMBL" id="JANPWB010000012">
    <property type="protein sequence ID" value="KAJ1112591.1"/>
    <property type="molecule type" value="Genomic_DNA"/>
</dbReference>
<comment type="caution">
    <text evidence="2">The sequence shown here is derived from an EMBL/GenBank/DDBJ whole genome shotgun (WGS) entry which is preliminary data.</text>
</comment>
<evidence type="ECO:0000256" key="1">
    <source>
        <dbReference type="SAM" id="MobiDB-lite"/>
    </source>
</evidence>